<dbReference type="EMBL" id="JADCUA010000012">
    <property type="protein sequence ID" value="KAH9835742.1"/>
    <property type="molecule type" value="Genomic_DNA"/>
</dbReference>
<organism evidence="3 4">
    <name type="scientific">Rhodofomes roseus</name>
    <dbReference type="NCBI Taxonomy" id="34475"/>
    <lineage>
        <taxon>Eukaryota</taxon>
        <taxon>Fungi</taxon>
        <taxon>Dikarya</taxon>
        <taxon>Basidiomycota</taxon>
        <taxon>Agaricomycotina</taxon>
        <taxon>Agaricomycetes</taxon>
        <taxon>Polyporales</taxon>
        <taxon>Rhodofomes</taxon>
    </lineage>
</organism>
<feature type="region of interest" description="Disordered" evidence="1">
    <location>
        <begin position="106"/>
        <end position="135"/>
    </location>
</feature>
<dbReference type="GeneID" id="72009940"/>
<keyword evidence="2" id="KW-0812">Transmembrane</keyword>
<gene>
    <name evidence="3" type="ORF">C8Q71DRAFT_93854</name>
</gene>
<comment type="caution">
    <text evidence="3">The sequence shown here is derived from an EMBL/GenBank/DDBJ whole genome shotgun (WGS) entry which is preliminary data.</text>
</comment>
<dbReference type="RefSeq" id="XP_047778119.1">
    <property type="nucleotide sequence ID" value="XM_047929208.1"/>
</dbReference>
<feature type="compositionally biased region" description="Polar residues" evidence="1">
    <location>
        <begin position="282"/>
        <end position="295"/>
    </location>
</feature>
<feature type="transmembrane region" description="Helical" evidence="2">
    <location>
        <begin position="24"/>
        <end position="47"/>
    </location>
</feature>
<feature type="compositionally biased region" description="Polar residues" evidence="1">
    <location>
        <begin position="340"/>
        <end position="350"/>
    </location>
</feature>
<keyword evidence="4" id="KW-1185">Reference proteome</keyword>
<evidence type="ECO:0000313" key="4">
    <source>
        <dbReference type="Proteomes" id="UP000814176"/>
    </source>
</evidence>
<keyword evidence="2" id="KW-0472">Membrane</keyword>
<name>A0ABQ8KDW4_9APHY</name>
<feature type="compositionally biased region" description="Basic residues" evidence="1">
    <location>
        <begin position="436"/>
        <end position="451"/>
    </location>
</feature>
<protein>
    <submittedName>
        <fullName evidence="3">Uncharacterized protein</fullName>
    </submittedName>
</protein>
<feature type="region of interest" description="Disordered" evidence="1">
    <location>
        <begin position="181"/>
        <end position="204"/>
    </location>
</feature>
<dbReference type="Proteomes" id="UP000814176">
    <property type="component" value="Unassembled WGS sequence"/>
</dbReference>
<feature type="compositionally biased region" description="Low complexity" evidence="1">
    <location>
        <begin position="313"/>
        <end position="339"/>
    </location>
</feature>
<feature type="compositionally biased region" description="Polar residues" evidence="1">
    <location>
        <begin position="410"/>
        <end position="425"/>
    </location>
</feature>
<evidence type="ECO:0000313" key="3">
    <source>
        <dbReference type="EMBL" id="KAH9835742.1"/>
    </source>
</evidence>
<feature type="compositionally biased region" description="Basic and acidic residues" evidence="1">
    <location>
        <begin position="426"/>
        <end position="435"/>
    </location>
</feature>
<proteinExistence type="predicted"/>
<keyword evidence="2" id="KW-1133">Transmembrane helix</keyword>
<reference evidence="3 4" key="1">
    <citation type="journal article" date="2021" name="Environ. Microbiol.">
        <title>Gene family expansions and transcriptome signatures uncover fungal adaptations to wood decay.</title>
        <authorList>
            <person name="Hage H."/>
            <person name="Miyauchi S."/>
            <person name="Viragh M."/>
            <person name="Drula E."/>
            <person name="Min B."/>
            <person name="Chaduli D."/>
            <person name="Navarro D."/>
            <person name="Favel A."/>
            <person name="Norest M."/>
            <person name="Lesage-Meessen L."/>
            <person name="Balint B."/>
            <person name="Merenyi Z."/>
            <person name="de Eugenio L."/>
            <person name="Morin E."/>
            <person name="Martinez A.T."/>
            <person name="Baldrian P."/>
            <person name="Stursova M."/>
            <person name="Martinez M.J."/>
            <person name="Novotny C."/>
            <person name="Magnuson J.K."/>
            <person name="Spatafora J.W."/>
            <person name="Maurice S."/>
            <person name="Pangilinan J."/>
            <person name="Andreopoulos W."/>
            <person name="LaButti K."/>
            <person name="Hundley H."/>
            <person name="Na H."/>
            <person name="Kuo A."/>
            <person name="Barry K."/>
            <person name="Lipzen A."/>
            <person name="Henrissat B."/>
            <person name="Riley R."/>
            <person name="Ahrendt S."/>
            <person name="Nagy L.G."/>
            <person name="Grigoriev I.V."/>
            <person name="Martin F."/>
            <person name="Rosso M.N."/>
        </authorList>
    </citation>
    <scope>NUCLEOTIDE SEQUENCE [LARGE SCALE GENOMIC DNA]</scope>
    <source>
        <strain evidence="3 4">CIRM-BRFM 1785</strain>
    </source>
</reference>
<sequence>MPNASAVRPRDGSSNGGGLSTSTIIIIVVVCGAVFILASVLFLWRFVTRLFRRKKSNPLPPVQLLAHQREAHVVSLMERKTLYAIDTDSMLGLTYKNGLAHTSSDGSLTPGGSVYPSRSNSANAEDAMSTETVSALGQPLSVDTAVLPNVNVVRTPSSENLPQSSSTALSDASSIRSHVTSASGHLAMRTPTRPIPRSQSRPLSMTSSIATMQTFQSTQSRRSVIRGAPHSRHSNIQIVLPAPLAPDLYPYEQLAMNTMGSRSSYFFNSGQDDASVRGSVASDHSIQPGSRSMSLSGIPESFAGPVPSSSNARPPRSLSQPSRPSASHQSFRRSQSQSRTENSPLRSQITAYLEQSPPPPVPQIPAEFIDMPRTSPDAEESSYRQGRPEPVRRGSTPSVSVRPAREQSRGRSQQAVAAHATSTDAEQTRSSEPRRQASRSHSRRNTLRKPRRDVEAPP</sequence>
<feature type="compositionally biased region" description="Polar residues" evidence="1">
    <location>
        <begin position="116"/>
        <end position="135"/>
    </location>
</feature>
<feature type="compositionally biased region" description="Low complexity" evidence="1">
    <location>
        <begin position="164"/>
        <end position="174"/>
    </location>
</feature>
<evidence type="ECO:0000256" key="1">
    <source>
        <dbReference type="SAM" id="MobiDB-lite"/>
    </source>
</evidence>
<feature type="region of interest" description="Disordered" evidence="1">
    <location>
        <begin position="155"/>
        <end position="174"/>
    </location>
</feature>
<feature type="region of interest" description="Disordered" evidence="1">
    <location>
        <begin position="272"/>
        <end position="458"/>
    </location>
</feature>
<evidence type="ECO:0000256" key="2">
    <source>
        <dbReference type="SAM" id="Phobius"/>
    </source>
</evidence>
<accession>A0ABQ8KDW4</accession>